<dbReference type="SUPFAM" id="SSF143081">
    <property type="entry name" value="BB1717-like"/>
    <property type="match status" value="1"/>
</dbReference>
<dbReference type="PANTHER" id="PTHR13604:SF0">
    <property type="entry name" value="ABASIC SITE PROCESSING PROTEIN HMCES"/>
    <property type="match status" value="1"/>
</dbReference>
<dbReference type="AlphaFoldDB" id="A0A5M9ZTB0"/>
<gene>
    <name evidence="9" type="ORF">EMO89_04285</name>
</gene>
<dbReference type="OrthoDB" id="9782620at2"/>
<evidence type="ECO:0000256" key="5">
    <source>
        <dbReference type="ARBA" id="ARBA00023124"/>
    </source>
</evidence>
<dbReference type="PANTHER" id="PTHR13604">
    <property type="entry name" value="DC12-RELATED"/>
    <property type="match status" value="1"/>
</dbReference>
<evidence type="ECO:0000256" key="1">
    <source>
        <dbReference type="ARBA" id="ARBA00008136"/>
    </source>
</evidence>
<dbReference type="InterPro" id="IPR036590">
    <property type="entry name" value="SRAP-like"/>
</dbReference>
<keyword evidence="5" id="KW-0190">Covalent protein-DNA linkage</keyword>
<dbReference type="GO" id="GO:0106300">
    <property type="term" value="P:protein-DNA covalent cross-linking repair"/>
    <property type="evidence" value="ECO:0007669"/>
    <property type="project" value="InterPro"/>
</dbReference>
<dbReference type="GO" id="GO:0008233">
    <property type="term" value="F:peptidase activity"/>
    <property type="evidence" value="ECO:0007669"/>
    <property type="project" value="UniProtKB-KW"/>
</dbReference>
<organism evidence="9 10">
    <name type="scientific">Bifidobacterium tissieri</name>
    <dbReference type="NCBI Taxonomy" id="1630162"/>
    <lineage>
        <taxon>Bacteria</taxon>
        <taxon>Bacillati</taxon>
        <taxon>Actinomycetota</taxon>
        <taxon>Actinomycetes</taxon>
        <taxon>Bifidobacteriales</taxon>
        <taxon>Bifidobacteriaceae</taxon>
        <taxon>Bifidobacterium</taxon>
    </lineage>
</organism>
<evidence type="ECO:0000256" key="6">
    <source>
        <dbReference type="ARBA" id="ARBA00023125"/>
    </source>
</evidence>
<protein>
    <recommendedName>
        <fullName evidence="8">Abasic site processing protein</fullName>
        <ecNumber evidence="8">3.4.-.-</ecNumber>
    </recommendedName>
</protein>
<dbReference type="RefSeq" id="WP_150381052.1">
    <property type="nucleotide sequence ID" value="NZ_RZUI01000004.1"/>
</dbReference>
<dbReference type="Gene3D" id="3.90.1680.10">
    <property type="entry name" value="SOS response associated peptidase-like"/>
    <property type="match status" value="1"/>
</dbReference>
<keyword evidence="2 8" id="KW-0645">Protease</keyword>
<evidence type="ECO:0000256" key="4">
    <source>
        <dbReference type="ARBA" id="ARBA00022801"/>
    </source>
</evidence>
<evidence type="ECO:0000256" key="8">
    <source>
        <dbReference type="RuleBase" id="RU364100"/>
    </source>
</evidence>
<dbReference type="GO" id="GO:0016829">
    <property type="term" value="F:lyase activity"/>
    <property type="evidence" value="ECO:0007669"/>
    <property type="project" value="UniProtKB-KW"/>
</dbReference>
<proteinExistence type="inferred from homology"/>
<comment type="caution">
    <text evidence="9">The sequence shown here is derived from an EMBL/GenBank/DDBJ whole genome shotgun (WGS) entry which is preliminary data.</text>
</comment>
<dbReference type="GO" id="GO:0006508">
    <property type="term" value="P:proteolysis"/>
    <property type="evidence" value="ECO:0007669"/>
    <property type="project" value="UniProtKB-KW"/>
</dbReference>
<dbReference type="Proteomes" id="UP000412028">
    <property type="component" value="Unassembled WGS sequence"/>
</dbReference>
<evidence type="ECO:0000256" key="2">
    <source>
        <dbReference type="ARBA" id="ARBA00022670"/>
    </source>
</evidence>
<evidence type="ECO:0000256" key="3">
    <source>
        <dbReference type="ARBA" id="ARBA00022763"/>
    </source>
</evidence>
<reference evidence="9 10" key="1">
    <citation type="journal article" date="2019" name="Syst. Appl. Microbiol.">
        <title>Characterization of Bifidobacterium species in feaces of the Egyptian fruit bat: Description of B. vespertilionis sp. nov. and B. rousetti sp. nov.</title>
        <authorList>
            <person name="Modesto M."/>
            <person name="Satti M."/>
            <person name="Watanabe K."/>
            <person name="Puglisi E."/>
            <person name="Morelli L."/>
            <person name="Huang C.-H."/>
            <person name="Liou J.-S."/>
            <person name="Miyashita M."/>
            <person name="Tamura T."/>
            <person name="Saito S."/>
            <person name="Mori K."/>
            <person name="Huang L."/>
            <person name="Sciavilla P."/>
            <person name="Sandri C."/>
            <person name="Spiezio C."/>
            <person name="Vitali F."/>
            <person name="Cavalieri D."/>
            <person name="Perpetuini G."/>
            <person name="Tofalo R."/>
            <person name="Bonetti A."/>
            <person name="Arita M."/>
            <person name="Mattarelli P."/>
        </authorList>
    </citation>
    <scope>NUCLEOTIDE SEQUENCE [LARGE SCALE GENOMIC DNA]</scope>
    <source>
        <strain evidence="9 10">RST7</strain>
    </source>
</reference>
<dbReference type="EC" id="3.4.-.-" evidence="8"/>
<dbReference type="EMBL" id="RZUI01000004">
    <property type="protein sequence ID" value="KAA8830689.1"/>
    <property type="molecule type" value="Genomic_DNA"/>
</dbReference>
<keyword evidence="7" id="KW-0456">Lyase</keyword>
<keyword evidence="6" id="KW-0238">DNA-binding</keyword>
<keyword evidence="4 8" id="KW-0378">Hydrolase</keyword>
<evidence type="ECO:0000256" key="7">
    <source>
        <dbReference type="ARBA" id="ARBA00023239"/>
    </source>
</evidence>
<keyword evidence="3" id="KW-0227">DNA damage</keyword>
<accession>A0A5M9ZTB0</accession>
<dbReference type="InterPro" id="IPR003738">
    <property type="entry name" value="SRAP"/>
</dbReference>
<evidence type="ECO:0000313" key="9">
    <source>
        <dbReference type="EMBL" id="KAA8830689.1"/>
    </source>
</evidence>
<name>A0A5M9ZTB0_9BIFI</name>
<sequence>MCRRFAVDLDWGEVSDWFGVGEDGTDARELPGVSYGVVPGQVIGVVAQDGRGYRRLAGARWSLVPRWSGSDVLPYPTYNARVESAAVKPTFAESMRSMRCVVPASGYFEWHGHRPFYFHAGDGGPLWMDGLYSWWRASVSSPWVLTATVVTCGAVGGPASVHDRMPLLVSPSVCDAWLDPSVDGSGLLGLVRDRGVALSCGLSFYEVAPFVDDVIDRRCIRPVGREKPLTLF</sequence>
<dbReference type="GO" id="GO:0003697">
    <property type="term" value="F:single-stranded DNA binding"/>
    <property type="evidence" value="ECO:0007669"/>
    <property type="project" value="InterPro"/>
</dbReference>
<comment type="similarity">
    <text evidence="1 8">Belongs to the SOS response-associated peptidase family.</text>
</comment>
<dbReference type="Pfam" id="PF02586">
    <property type="entry name" value="SRAP"/>
    <property type="match status" value="1"/>
</dbReference>
<evidence type="ECO:0000313" key="10">
    <source>
        <dbReference type="Proteomes" id="UP000412028"/>
    </source>
</evidence>